<sequence>MLDDRCSVLSPNFDPLILIDSITNLPLSDKLDVFYSSLTKDVEDEKLLKTLFEVKDSKISLGNLSHAIYLLPWSVQPVNECLKNRAASVLNDSSEKHTPNLKNLLQHFVARTKYEARLSEYLLGLRFTGYSYLRNACYNYLRCVYDSNKRVTVVCKSGNSISAPIRYKGNLDLFDRKLNILLANVQTDRNNRMSFMFISNNSIISIFT</sequence>
<dbReference type="VEuPathDB" id="PiroplasmaDB:BEWA_011570"/>
<dbReference type="EMBL" id="CP001670">
    <property type="protein sequence ID" value="AFZ81739.1"/>
    <property type="molecule type" value="Genomic_DNA"/>
</dbReference>
<dbReference type="Proteomes" id="UP000031512">
    <property type="component" value="Chromosome 3"/>
</dbReference>
<gene>
    <name evidence="1" type="ORF">BEWA_011570</name>
</gene>
<proteinExistence type="predicted"/>
<keyword evidence="2" id="KW-1185">Reference proteome</keyword>
<dbReference type="InterPro" id="IPR010920">
    <property type="entry name" value="LSM_dom_sf"/>
</dbReference>
<dbReference type="GeneID" id="15804666"/>
<dbReference type="OrthoDB" id="361463at2759"/>
<organism evidence="1 2">
    <name type="scientific">Theileria equi strain WA</name>
    <dbReference type="NCBI Taxonomy" id="1537102"/>
    <lineage>
        <taxon>Eukaryota</taxon>
        <taxon>Sar</taxon>
        <taxon>Alveolata</taxon>
        <taxon>Apicomplexa</taxon>
        <taxon>Aconoidasida</taxon>
        <taxon>Piroplasmida</taxon>
        <taxon>Theileriidae</taxon>
        <taxon>Theileria</taxon>
    </lineage>
</organism>
<evidence type="ECO:0000313" key="1">
    <source>
        <dbReference type="EMBL" id="AFZ81739.1"/>
    </source>
</evidence>
<protein>
    <submittedName>
        <fullName evidence="1">Uncharacterized protein</fullName>
    </submittedName>
</protein>
<evidence type="ECO:0000313" key="2">
    <source>
        <dbReference type="Proteomes" id="UP000031512"/>
    </source>
</evidence>
<dbReference type="RefSeq" id="XP_004831405.1">
    <property type="nucleotide sequence ID" value="XM_004831348.1"/>
</dbReference>
<dbReference type="KEGG" id="beq:BEWA_011570"/>
<dbReference type="Gene3D" id="2.30.30.100">
    <property type="match status" value="1"/>
</dbReference>
<name>L0B3R2_THEEQ</name>
<dbReference type="SUPFAM" id="SSF50182">
    <property type="entry name" value="Sm-like ribonucleoproteins"/>
    <property type="match status" value="1"/>
</dbReference>
<dbReference type="AlphaFoldDB" id="L0B3R2"/>
<dbReference type="eggNOG" id="ENOG502QXKY">
    <property type="taxonomic scope" value="Eukaryota"/>
</dbReference>
<reference evidence="1 2" key="1">
    <citation type="journal article" date="2012" name="BMC Genomics">
        <title>Comparative genomic analysis and phylogenetic position of Theileria equi.</title>
        <authorList>
            <person name="Kappmeyer L.S."/>
            <person name="Thiagarajan M."/>
            <person name="Herndon D.R."/>
            <person name="Ramsay J.D."/>
            <person name="Caler E."/>
            <person name="Djikeng A."/>
            <person name="Gillespie J.J."/>
            <person name="Lau A.O."/>
            <person name="Roalson E.H."/>
            <person name="Silva J.C."/>
            <person name="Silva M.G."/>
            <person name="Suarez C.E."/>
            <person name="Ueti M.W."/>
            <person name="Nene V.M."/>
            <person name="Mealey R.H."/>
            <person name="Knowles D.P."/>
            <person name="Brayton K.A."/>
        </authorList>
    </citation>
    <scope>NUCLEOTIDE SEQUENCE [LARGE SCALE GENOMIC DNA]</scope>
    <source>
        <strain evidence="1 2">WA</strain>
    </source>
</reference>
<accession>L0B3R2</accession>